<feature type="domain" description="ABC transporter" evidence="7">
    <location>
        <begin position="12"/>
        <end position="256"/>
    </location>
</feature>
<dbReference type="AlphaFoldDB" id="A0A2G8RI53"/>
<feature type="compositionally biased region" description="Basic and acidic residues" evidence="6">
    <location>
        <begin position="369"/>
        <end position="380"/>
    </location>
</feature>
<dbReference type="CDD" id="cd03257">
    <property type="entry name" value="ABC_NikE_OppD_transporters"/>
    <property type="match status" value="1"/>
</dbReference>
<dbReference type="GO" id="GO:0015833">
    <property type="term" value="P:peptide transport"/>
    <property type="evidence" value="ECO:0007669"/>
    <property type="project" value="InterPro"/>
</dbReference>
<dbReference type="EMBL" id="AWWI01000047">
    <property type="protein sequence ID" value="PIL21081.1"/>
    <property type="molecule type" value="Genomic_DNA"/>
</dbReference>
<dbReference type="InterPro" id="IPR017871">
    <property type="entry name" value="ABC_transporter-like_CS"/>
</dbReference>
<name>A0A2G8RI53_9RHOB</name>
<evidence type="ECO:0000313" key="8">
    <source>
        <dbReference type="EMBL" id="PIL21081.1"/>
    </source>
</evidence>
<dbReference type="FunFam" id="3.40.50.300:FF:000016">
    <property type="entry name" value="Oligopeptide ABC transporter ATP-binding component"/>
    <property type="match status" value="1"/>
</dbReference>
<dbReference type="GO" id="GO:0016887">
    <property type="term" value="F:ATP hydrolysis activity"/>
    <property type="evidence" value="ECO:0007669"/>
    <property type="project" value="InterPro"/>
</dbReference>
<dbReference type="Pfam" id="PF00005">
    <property type="entry name" value="ABC_tran"/>
    <property type="match status" value="1"/>
</dbReference>
<gene>
    <name evidence="8" type="ORF">P775_05925</name>
</gene>
<keyword evidence="4" id="KW-0547">Nucleotide-binding</keyword>
<protein>
    <recommendedName>
        <fullName evidence="7">ABC transporter domain-containing protein</fullName>
    </recommendedName>
</protein>
<accession>A0A2G8RI53</accession>
<dbReference type="SUPFAM" id="SSF52540">
    <property type="entry name" value="P-loop containing nucleoside triphosphate hydrolases"/>
    <property type="match status" value="1"/>
</dbReference>
<evidence type="ECO:0000256" key="3">
    <source>
        <dbReference type="ARBA" id="ARBA00022448"/>
    </source>
</evidence>
<dbReference type="InterPro" id="IPR050319">
    <property type="entry name" value="ABC_transp_ATP-bind"/>
</dbReference>
<evidence type="ECO:0000256" key="6">
    <source>
        <dbReference type="SAM" id="MobiDB-lite"/>
    </source>
</evidence>
<dbReference type="SMART" id="SM00382">
    <property type="entry name" value="AAA"/>
    <property type="match status" value="1"/>
</dbReference>
<evidence type="ECO:0000256" key="2">
    <source>
        <dbReference type="ARBA" id="ARBA00005417"/>
    </source>
</evidence>
<dbReference type="PANTHER" id="PTHR43776:SF7">
    <property type="entry name" value="D,D-DIPEPTIDE TRANSPORT ATP-BINDING PROTEIN DDPF-RELATED"/>
    <property type="match status" value="1"/>
</dbReference>
<dbReference type="GO" id="GO:0005886">
    <property type="term" value="C:plasma membrane"/>
    <property type="evidence" value="ECO:0007669"/>
    <property type="project" value="UniProtKB-SubCell"/>
</dbReference>
<dbReference type="NCBIfam" id="TIGR01727">
    <property type="entry name" value="oligo_HPY"/>
    <property type="match status" value="1"/>
</dbReference>
<dbReference type="RefSeq" id="WP_099910069.1">
    <property type="nucleotide sequence ID" value="NZ_AWWI01000047.1"/>
</dbReference>
<dbReference type="InterPro" id="IPR013563">
    <property type="entry name" value="Oligopep_ABC_C"/>
</dbReference>
<keyword evidence="9" id="KW-1185">Reference proteome</keyword>
<dbReference type="InterPro" id="IPR027417">
    <property type="entry name" value="P-loop_NTPase"/>
</dbReference>
<feature type="region of interest" description="Disordered" evidence="6">
    <location>
        <begin position="268"/>
        <end position="292"/>
    </location>
</feature>
<dbReference type="InterPro" id="IPR003593">
    <property type="entry name" value="AAA+_ATPase"/>
</dbReference>
<comment type="similarity">
    <text evidence="2">Belongs to the ABC transporter superfamily.</text>
</comment>
<comment type="subcellular location">
    <subcellularLocation>
        <location evidence="1">Cell inner membrane</location>
        <topology evidence="1">Peripheral membrane protein</topology>
    </subcellularLocation>
</comment>
<keyword evidence="3" id="KW-0813">Transport</keyword>
<keyword evidence="5" id="KW-0067">ATP-binding</keyword>
<dbReference type="GO" id="GO:0055085">
    <property type="term" value="P:transmembrane transport"/>
    <property type="evidence" value="ECO:0007669"/>
    <property type="project" value="UniProtKB-ARBA"/>
</dbReference>
<evidence type="ECO:0000256" key="5">
    <source>
        <dbReference type="ARBA" id="ARBA00022840"/>
    </source>
</evidence>
<evidence type="ECO:0000259" key="7">
    <source>
        <dbReference type="PROSITE" id="PS50893"/>
    </source>
</evidence>
<evidence type="ECO:0000256" key="4">
    <source>
        <dbReference type="ARBA" id="ARBA00022741"/>
    </source>
</evidence>
<feature type="compositionally biased region" description="Basic and acidic residues" evidence="6">
    <location>
        <begin position="268"/>
        <end position="282"/>
    </location>
</feature>
<comment type="caution">
    <text evidence="8">The sequence shown here is derived from an EMBL/GenBank/DDBJ whole genome shotgun (WGS) entry which is preliminary data.</text>
</comment>
<dbReference type="PROSITE" id="PS00211">
    <property type="entry name" value="ABC_TRANSPORTER_1"/>
    <property type="match status" value="1"/>
</dbReference>
<feature type="region of interest" description="Disordered" evidence="6">
    <location>
        <begin position="359"/>
        <end position="380"/>
    </location>
</feature>
<evidence type="ECO:0000313" key="9">
    <source>
        <dbReference type="Proteomes" id="UP000231259"/>
    </source>
</evidence>
<evidence type="ECO:0000256" key="1">
    <source>
        <dbReference type="ARBA" id="ARBA00004417"/>
    </source>
</evidence>
<dbReference type="Proteomes" id="UP000231259">
    <property type="component" value="Unassembled WGS sequence"/>
</dbReference>
<dbReference type="OrthoDB" id="7802224at2"/>
<dbReference type="GO" id="GO:0005524">
    <property type="term" value="F:ATP binding"/>
    <property type="evidence" value="ECO:0007669"/>
    <property type="project" value="UniProtKB-KW"/>
</dbReference>
<dbReference type="Gene3D" id="3.40.50.300">
    <property type="entry name" value="P-loop containing nucleotide triphosphate hydrolases"/>
    <property type="match status" value="1"/>
</dbReference>
<dbReference type="InterPro" id="IPR003439">
    <property type="entry name" value="ABC_transporter-like_ATP-bd"/>
</dbReference>
<sequence>MSQDVILKAEGLRREFVTQKPLFGKPTVVRAVDGVTLSILQGETFAIVGESGCGKSTLARLLVRLIEPTAGSVWYEGDDIARLDPRALRDLRKDLQFIFQDPLSSLNPQMTVGALIEEPLITHGIGDKVQRRARVADLLSRVGLIPTHADRYPHEFSGGQRQRIGIARALATGPRLIIGDEPVSALDVSIQAQVVNILEDLKEAFGLTLVVIAHDLAVIRHMADRVAVMYLGEIVELARAEDLFTAPQHPYTATLLAAIPIARVGSRRESARVGPRQERAQLDGDLPNPTAPPPGCRFHTRCPHAQARCSTERPALRDLGGRQVACHFAETLELTGLDGADAARSPATTARFALYRAARAQEDGTAVADKTDSTTEETRT</sequence>
<dbReference type="PANTHER" id="PTHR43776">
    <property type="entry name" value="TRANSPORT ATP-BINDING PROTEIN"/>
    <property type="match status" value="1"/>
</dbReference>
<dbReference type="Pfam" id="PF08352">
    <property type="entry name" value="oligo_HPY"/>
    <property type="match status" value="1"/>
</dbReference>
<reference evidence="8 9" key="1">
    <citation type="submission" date="2013-09" db="EMBL/GenBank/DDBJ databases">
        <title>Genome sequencing of Phaeobacter antarcticus sp. nov. SM1211.</title>
        <authorList>
            <person name="Zhang X.-Y."/>
            <person name="Liu C."/>
            <person name="Chen X.-L."/>
            <person name="Xie B.-B."/>
            <person name="Qin Q.-L."/>
            <person name="Rong J.-C."/>
            <person name="Zhang Y.-Z."/>
        </authorList>
    </citation>
    <scope>NUCLEOTIDE SEQUENCE [LARGE SCALE GENOMIC DNA]</scope>
    <source>
        <strain evidence="8 9">SM1211</strain>
    </source>
</reference>
<dbReference type="PROSITE" id="PS50893">
    <property type="entry name" value="ABC_TRANSPORTER_2"/>
    <property type="match status" value="1"/>
</dbReference>
<proteinExistence type="inferred from homology"/>
<organism evidence="8 9">
    <name type="scientific">Puniceibacterium antarcticum</name>
    <dbReference type="NCBI Taxonomy" id="1206336"/>
    <lineage>
        <taxon>Bacteria</taxon>
        <taxon>Pseudomonadati</taxon>
        <taxon>Pseudomonadota</taxon>
        <taxon>Alphaproteobacteria</taxon>
        <taxon>Rhodobacterales</taxon>
        <taxon>Paracoccaceae</taxon>
        <taxon>Puniceibacterium</taxon>
    </lineage>
</organism>